<comment type="caution">
    <text evidence="2">The sequence shown here is derived from an EMBL/GenBank/DDBJ whole genome shotgun (WGS) entry which is preliminary data.</text>
</comment>
<dbReference type="Gene3D" id="1.20.1050.10">
    <property type="match status" value="1"/>
</dbReference>
<dbReference type="CDD" id="cd03185">
    <property type="entry name" value="GST_C_Tau"/>
    <property type="match status" value="1"/>
</dbReference>
<dbReference type="InterPro" id="IPR036282">
    <property type="entry name" value="Glutathione-S-Trfase_C_sf"/>
</dbReference>
<accession>A0A438GN09</accession>
<dbReference type="InterPro" id="IPR045074">
    <property type="entry name" value="GST_C_Tau"/>
</dbReference>
<dbReference type="SUPFAM" id="SSF47616">
    <property type="entry name" value="GST C-terminal domain-like"/>
    <property type="match status" value="1"/>
</dbReference>
<dbReference type="Pfam" id="PF00043">
    <property type="entry name" value="GST_C"/>
    <property type="match status" value="1"/>
</dbReference>
<name>A0A438GN09_VITVI</name>
<evidence type="ECO:0000313" key="2">
    <source>
        <dbReference type="EMBL" id="RVW73558.1"/>
    </source>
</evidence>
<evidence type="ECO:0000259" key="1">
    <source>
        <dbReference type="PROSITE" id="PS50405"/>
    </source>
</evidence>
<gene>
    <name evidence="2" type="primary">PARA_8</name>
    <name evidence="2" type="ORF">CK203_055163</name>
</gene>
<dbReference type="PROSITE" id="PS50405">
    <property type="entry name" value="GST_CTER"/>
    <property type="match status" value="1"/>
</dbReference>
<reference evidence="2 3" key="1">
    <citation type="journal article" date="2018" name="PLoS Genet.">
        <title>Population sequencing reveals clonal diversity and ancestral inbreeding in the grapevine cultivar Chardonnay.</title>
        <authorList>
            <person name="Roach M.J."/>
            <person name="Johnson D.L."/>
            <person name="Bohlmann J."/>
            <person name="van Vuuren H.J."/>
            <person name="Jones S.J."/>
            <person name="Pretorius I.S."/>
            <person name="Schmidt S.A."/>
            <person name="Borneman A.R."/>
        </authorList>
    </citation>
    <scope>NUCLEOTIDE SEQUENCE [LARGE SCALE GENOMIC DNA]</scope>
    <source>
        <strain evidence="3">cv. Chardonnay</strain>
        <tissue evidence="2">Leaf</tissue>
    </source>
</reference>
<evidence type="ECO:0000313" key="3">
    <source>
        <dbReference type="Proteomes" id="UP000288805"/>
    </source>
</evidence>
<dbReference type="Proteomes" id="UP000288805">
    <property type="component" value="Unassembled WGS sequence"/>
</dbReference>
<dbReference type="EMBL" id="QGNW01000388">
    <property type="protein sequence ID" value="RVW73558.1"/>
    <property type="molecule type" value="Genomic_DNA"/>
</dbReference>
<proteinExistence type="predicted"/>
<organism evidence="2 3">
    <name type="scientific">Vitis vinifera</name>
    <name type="common">Grape</name>
    <dbReference type="NCBI Taxonomy" id="29760"/>
    <lineage>
        <taxon>Eukaryota</taxon>
        <taxon>Viridiplantae</taxon>
        <taxon>Streptophyta</taxon>
        <taxon>Embryophyta</taxon>
        <taxon>Tracheophyta</taxon>
        <taxon>Spermatophyta</taxon>
        <taxon>Magnoliopsida</taxon>
        <taxon>eudicotyledons</taxon>
        <taxon>Gunneridae</taxon>
        <taxon>Pentapetalae</taxon>
        <taxon>rosids</taxon>
        <taxon>Vitales</taxon>
        <taxon>Vitaceae</taxon>
        <taxon>Viteae</taxon>
        <taxon>Vitis</taxon>
    </lineage>
</organism>
<dbReference type="AlphaFoldDB" id="A0A438GN09"/>
<protein>
    <submittedName>
        <fullName evidence="2">Putative glutathione S-transferase parA</fullName>
    </submittedName>
</protein>
<dbReference type="InterPro" id="IPR010987">
    <property type="entry name" value="Glutathione-S-Trfase_C-like"/>
</dbReference>
<sequence length="83" mass="9307">MPKKEFIECLKLLEGELADKSYFVGVKLGLVDIALVPFCSSFYAYETFANFSIEEECPKLNLCAKRCMEKESVLFSPSPAEGL</sequence>
<dbReference type="GO" id="GO:0004364">
    <property type="term" value="F:glutathione transferase activity"/>
    <property type="evidence" value="ECO:0007669"/>
    <property type="project" value="InterPro"/>
</dbReference>
<dbReference type="InterPro" id="IPR004046">
    <property type="entry name" value="GST_C"/>
</dbReference>
<dbReference type="GO" id="GO:0006749">
    <property type="term" value="P:glutathione metabolic process"/>
    <property type="evidence" value="ECO:0007669"/>
    <property type="project" value="InterPro"/>
</dbReference>
<keyword evidence="2" id="KW-0808">Transferase</keyword>
<feature type="domain" description="GST C-terminal" evidence="1">
    <location>
        <begin position="1"/>
        <end position="83"/>
    </location>
</feature>